<dbReference type="AlphaFoldDB" id="B4CW54"/>
<name>B4CW54_9BACT</name>
<dbReference type="STRING" id="497964.CfE428DRAFT_0891"/>
<feature type="chain" id="PRO_5002800154" description="Lipoprotein" evidence="2">
    <location>
        <begin position="20"/>
        <end position="136"/>
    </location>
</feature>
<dbReference type="Proteomes" id="UP000005824">
    <property type="component" value="Unassembled WGS sequence"/>
</dbReference>
<organism evidence="3 4">
    <name type="scientific">Chthoniobacter flavus Ellin428</name>
    <dbReference type="NCBI Taxonomy" id="497964"/>
    <lineage>
        <taxon>Bacteria</taxon>
        <taxon>Pseudomonadati</taxon>
        <taxon>Verrucomicrobiota</taxon>
        <taxon>Spartobacteria</taxon>
        <taxon>Chthoniobacterales</taxon>
        <taxon>Chthoniobacteraceae</taxon>
        <taxon>Chthoniobacter</taxon>
    </lineage>
</organism>
<accession>B4CW54</accession>
<evidence type="ECO:0000256" key="1">
    <source>
        <dbReference type="SAM" id="MobiDB-lite"/>
    </source>
</evidence>
<evidence type="ECO:0008006" key="5">
    <source>
        <dbReference type="Google" id="ProtNLM"/>
    </source>
</evidence>
<feature type="compositionally biased region" description="Low complexity" evidence="1">
    <location>
        <begin position="34"/>
        <end position="70"/>
    </location>
</feature>
<feature type="region of interest" description="Disordered" evidence="1">
    <location>
        <begin position="21"/>
        <end position="97"/>
    </location>
</feature>
<keyword evidence="4" id="KW-1185">Reference proteome</keyword>
<dbReference type="RefSeq" id="WP_006978218.1">
    <property type="nucleotide sequence ID" value="NZ_ABVL01000002.1"/>
</dbReference>
<reference evidence="3 4" key="1">
    <citation type="journal article" date="2011" name="J. Bacteriol.">
        <title>Genome sequence of Chthoniobacter flavus Ellin428, an aerobic heterotrophic soil bacterium.</title>
        <authorList>
            <person name="Kant R."/>
            <person name="van Passel M.W."/>
            <person name="Palva A."/>
            <person name="Lucas S."/>
            <person name="Lapidus A."/>
            <person name="Glavina Del Rio T."/>
            <person name="Dalin E."/>
            <person name="Tice H."/>
            <person name="Bruce D."/>
            <person name="Goodwin L."/>
            <person name="Pitluck S."/>
            <person name="Larimer F.W."/>
            <person name="Land M.L."/>
            <person name="Hauser L."/>
            <person name="Sangwan P."/>
            <person name="de Vos W.M."/>
            <person name="Janssen P.H."/>
            <person name="Smidt H."/>
        </authorList>
    </citation>
    <scope>NUCLEOTIDE SEQUENCE [LARGE SCALE GENOMIC DNA]</scope>
    <source>
        <strain evidence="3 4">Ellin428</strain>
    </source>
</reference>
<comment type="caution">
    <text evidence="3">The sequence shown here is derived from an EMBL/GenBank/DDBJ whole genome shotgun (WGS) entry which is preliminary data.</text>
</comment>
<protein>
    <recommendedName>
        <fullName evidence="5">Lipoprotein</fullName>
    </recommendedName>
</protein>
<proteinExistence type="predicted"/>
<dbReference type="EMBL" id="ABVL01000002">
    <property type="protein sequence ID" value="EDY21646.1"/>
    <property type="molecule type" value="Genomic_DNA"/>
</dbReference>
<dbReference type="PROSITE" id="PS51257">
    <property type="entry name" value="PROKAR_LIPOPROTEIN"/>
    <property type="match status" value="1"/>
</dbReference>
<feature type="region of interest" description="Disordered" evidence="1">
    <location>
        <begin position="117"/>
        <end position="136"/>
    </location>
</feature>
<dbReference type="eggNOG" id="ENOG502ZAT9">
    <property type="taxonomic scope" value="Bacteria"/>
</dbReference>
<evidence type="ECO:0000256" key="2">
    <source>
        <dbReference type="SAM" id="SignalP"/>
    </source>
</evidence>
<gene>
    <name evidence="3" type="ORF">CfE428DRAFT_0891</name>
</gene>
<dbReference type="InParanoid" id="B4CW54"/>
<keyword evidence="2" id="KW-0732">Signal</keyword>
<sequence precursor="true">MKRFTVPAALALTVALFSACQDDAPRKHNKPGHTATDTMTTTAPPDDSQSPTNTAPPTTDNTKPAPDATTSGKPPSPVPEAKSPSTGEIPYAKPVPGKPGFVFSPYDQYKGYIDVRGFPPGTEVKDPYSGKSFLVP</sequence>
<evidence type="ECO:0000313" key="4">
    <source>
        <dbReference type="Proteomes" id="UP000005824"/>
    </source>
</evidence>
<feature type="signal peptide" evidence="2">
    <location>
        <begin position="1"/>
        <end position="19"/>
    </location>
</feature>
<evidence type="ECO:0000313" key="3">
    <source>
        <dbReference type="EMBL" id="EDY21646.1"/>
    </source>
</evidence>